<dbReference type="SMART" id="SM00248">
    <property type="entry name" value="ANK"/>
    <property type="match status" value="7"/>
</dbReference>
<keyword evidence="1" id="KW-0677">Repeat</keyword>
<feature type="domain" description="GPI inositol-deacylase winged helix" evidence="3">
    <location>
        <begin position="386"/>
        <end position="457"/>
    </location>
</feature>
<reference evidence="5 6" key="1">
    <citation type="journal article" date="2018" name="Sci. Rep.">
        <title>Characterisation of pathogen-specific regions and novel effector candidates in Fusarium oxysporum f. sp. cepae.</title>
        <authorList>
            <person name="Armitage A.D."/>
            <person name="Taylor A."/>
            <person name="Sobczyk M.K."/>
            <person name="Baxter L."/>
            <person name="Greenfield B.P."/>
            <person name="Bates H.J."/>
            <person name="Wilson F."/>
            <person name="Jackson A.C."/>
            <person name="Ott S."/>
            <person name="Harrison R.J."/>
            <person name="Clarkson J.P."/>
        </authorList>
    </citation>
    <scope>NUCLEOTIDE SEQUENCE [LARGE SCALE GENOMIC DNA]</scope>
    <source>
        <strain evidence="5 6">Fp_A8</strain>
    </source>
</reference>
<gene>
    <name evidence="5" type="ORF">BFJ72_g3356</name>
</gene>
<feature type="repeat" description="ANK" evidence="2">
    <location>
        <begin position="613"/>
        <end position="645"/>
    </location>
</feature>
<feature type="domain" description="Nephrocystin 3-like N-terminal" evidence="4">
    <location>
        <begin position="84"/>
        <end position="238"/>
    </location>
</feature>
<accession>A0A420TW24</accession>
<evidence type="ECO:0000259" key="3">
    <source>
        <dbReference type="Pfam" id="PF22939"/>
    </source>
</evidence>
<dbReference type="Pfam" id="PF24883">
    <property type="entry name" value="NPHP3_N"/>
    <property type="match status" value="1"/>
</dbReference>
<protein>
    <submittedName>
        <fullName evidence="5">Uncharacterized protein</fullName>
    </submittedName>
</protein>
<sequence length="912" mass="102462">MSTEHQNSDSVTQQRSQQNLHHISANNGSYLFAGNVSHVSLPHCEKAPPRSEDIIKKCRDALFVSHPDVDRAGIAEAKGQRAPGTCEWIQENPQYQAWLEKKTPLFWISGGPGSGKTVMSLFLSEQVEKVCQGTGDHFLFYFCRFQHDCYNKPGNLLRSLSYQLLSFSTDISAVLEVFGYLDTEEKAKNALSSLECLWKILEILLSQADLSTVYCIVNGVDECQSSDLLICKFRDYCTSAVGRIGPLRLALIGRDLDILGMATHSRRKSFSSKSAPETVFKNMGAINVFTGIKLDPDHGENVDSDIARFNRWSLEPLQRIRGFESIHSQIEQTPRARAEGTFLWASFVVYELSKKRTCLQVLETIQDIPPGLHPIFGRMLHQIDPKHRDISAKILEWIAIAIRPLTLRELAYAVGSGIECMADRIAICQPLLKLNDDRVLFFHQSAREYLLRHQTDGDPTAELFRVEASKCHGEAAHKCLQILESRFLQYATLRFSESYFEEIEKGHLIQRDQLPAALRGEPELFNYAYLYWMKHTRMSSKDAQYLFDFSRPFFKKSPHIRRNWARSNVRFLLDHGADAEGEFSALWKATSLGRDKIVQILLENGAQITDNSCDRSVLITAAREGSINVVQLLLNHGADVNIRNDQNETLLIIAARIAHESLVLFLLGRGAHLDVADFRVLLNLAAEWTDHEIVQLCLAKGADIDWKHPNGGAALVEAIMKDRSRSPSLSVTFRLPHNGGVMTKMQSGMIANKRAMVAFLLDHGADLNLGSEFRNGSLRPPLVVAAGEGLDWAVEELIKYGVYCNARAMVRRKPEPREHRLDSAFRRTHIQQEPADLIQGGSALIYAVRSEQLSTVRLLLAYGANISLVDEHGRTALECACAMSRIMPGIGQSDEIKQVLMEHDEAMGRSAR</sequence>
<dbReference type="PROSITE" id="PS50297">
    <property type="entry name" value="ANK_REP_REGION"/>
    <property type="match status" value="2"/>
</dbReference>
<dbReference type="Pfam" id="PF22939">
    <property type="entry name" value="WHD_GPIID"/>
    <property type="match status" value="1"/>
</dbReference>
<dbReference type="PANTHER" id="PTHR10039">
    <property type="entry name" value="AMELOGENIN"/>
    <property type="match status" value="1"/>
</dbReference>
<dbReference type="AlphaFoldDB" id="A0A420TW24"/>
<keyword evidence="2" id="KW-0040">ANK repeat</keyword>
<dbReference type="InterPro" id="IPR002110">
    <property type="entry name" value="Ankyrin_rpt"/>
</dbReference>
<dbReference type="InterPro" id="IPR036770">
    <property type="entry name" value="Ankyrin_rpt-contain_sf"/>
</dbReference>
<feature type="repeat" description="ANK" evidence="2">
    <location>
        <begin position="839"/>
        <end position="871"/>
    </location>
</feature>
<feature type="repeat" description="ANK" evidence="2">
    <location>
        <begin position="646"/>
        <end position="678"/>
    </location>
</feature>
<dbReference type="EMBL" id="MRDB01000008">
    <property type="protein sequence ID" value="RKL45811.1"/>
    <property type="molecule type" value="Genomic_DNA"/>
</dbReference>
<name>A0A420TW24_GIBIN</name>
<evidence type="ECO:0000313" key="6">
    <source>
        <dbReference type="Proteomes" id="UP000283569"/>
    </source>
</evidence>
<dbReference type="PROSITE" id="PS50088">
    <property type="entry name" value="ANK_REPEAT"/>
    <property type="match status" value="3"/>
</dbReference>
<dbReference type="Gene3D" id="1.25.40.20">
    <property type="entry name" value="Ankyrin repeat-containing domain"/>
    <property type="match status" value="2"/>
</dbReference>
<evidence type="ECO:0000256" key="1">
    <source>
        <dbReference type="ARBA" id="ARBA00022737"/>
    </source>
</evidence>
<dbReference type="Pfam" id="PF13637">
    <property type="entry name" value="Ank_4"/>
    <property type="match status" value="1"/>
</dbReference>
<evidence type="ECO:0000259" key="4">
    <source>
        <dbReference type="Pfam" id="PF24883"/>
    </source>
</evidence>
<organism evidence="5 6">
    <name type="scientific">Gibberella intermedia</name>
    <name type="common">Bulb rot disease fungus</name>
    <name type="synonym">Fusarium proliferatum</name>
    <dbReference type="NCBI Taxonomy" id="948311"/>
    <lineage>
        <taxon>Eukaryota</taxon>
        <taxon>Fungi</taxon>
        <taxon>Dikarya</taxon>
        <taxon>Ascomycota</taxon>
        <taxon>Pezizomycotina</taxon>
        <taxon>Sordariomycetes</taxon>
        <taxon>Hypocreomycetidae</taxon>
        <taxon>Hypocreales</taxon>
        <taxon>Nectriaceae</taxon>
        <taxon>Fusarium</taxon>
        <taxon>Fusarium fujikuroi species complex</taxon>
    </lineage>
</organism>
<comment type="caution">
    <text evidence="5">The sequence shown here is derived from an EMBL/GenBank/DDBJ whole genome shotgun (WGS) entry which is preliminary data.</text>
</comment>
<proteinExistence type="predicted"/>
<dbReference type="InterPro" id="IPR027417">
    <property type="entry name" value="P-loop_NTPase"/>
</dbReference>
<evidence type="ECO:0000313" key="5">
    <source>
        <dbReference type="EMBL" id="RKL45811.1"/>
    </source>
</evidence>
<dbReference type="Pfam" id="PF12796">
    <property type="entry name" value="Ank_2"/>
    <property type="match status" value="1"/>
</dbReference>
<dbReference type="InterPro" id="IPR056884">
    <property type="entry name" value="NPHP3-like_N"/>
</dbReference>
<dbReference type="Proteomes" id="UP000283569">
    <property type="component" value="Unassembled WGS sequence"/>
</dbReference>
<evidence type="ECO:0000256" key="2">
    <source>
        <dbReference type="PROSITE-ProRule" id="PRU00023"/>
    </source>
</evidence>
<dbReference type="SUPFAM" id="SSF48403">
    <property type="entry name" value="Ankyrin repeat"/>
    <property type="match status" value="1"/>
</dbReference>
<dbReference type="InterPro" id="IPR054471">
    <property type="entry name" value="GPIID_WHD"/>
</dbReference>
<dbReference type="Gene3D" id="3.40.50.300">
    <property type="entry name" value="P-loop containing nucleotide triphosphate hydrolases"/>
    <property type="match status" value="1"/>
</dbReference>